<feature type="compositionally biased region" description="Basic and acidic residues" evidence="1">
    <location>
        <begin position="66"/>
        <end position="75"/>
    </location>
</feature>
<dbReference type="EMBL" id="MU865049">
    <property type="protein sequence ID" value="KAK4459003.1"/>
    <property type="molecule type" value="Genomic_DNA"/>
</dbReference>
<dbReference type="AlphaFoldDB" id="A0AAV9HE83"/>
<reference evidence="2" key="1">
    <citation type="journal article" date="2023" name="Mol. Phylogenet. Evol.">
        <title>Genome-scale phylogeny and comparative genomics of the fungal order Sordariales.</title>
        <authorList>
            <person name="Hensen N."/>
            <person name="Bonometti L."/>
            <person name="Westerberg I."/>
            <person name="Brannstrom I.O."/>
            <person name="Guillou S."/>
            <person name="Cros-Aarteil S."/>
            <person name="Calhoun S."/>
            <person name="Haridas S."/>
            <person name="Kuo A."/>
            <person name="Mondo S."/>
            <person name="Pangilinan J."/>
            <person name="Riley R."/>
            <person name="LaButti K."/>
            <person name="Andreopoulos B."/>
            <person name="Lipzen A."/>
            <person name="Chen C."/>
            <person name="Yan M."/>
            <person name="Daum C."/>
            <person name="Ng V."/>
            <person name="Clum A."/>
            <person name="Steindorff A."/>
            <person name="Ohm R.A."/>
            <person name="Martin F."/>
            <person name="Silar P."/>
            <person name="Natvig D.O."/>
            <person name="Lalanne C."/>
            <person name="Gautier V."/>
            <person name="Ament-Velasquez S.L."/>
            <person name="Kruys A."/>
            <person name="Hutchinson M.I."/>
            <person name="Powell A.J."/>
            <person name="Barry K."/>
            <person name="Miller A.N."/>
            <person name="Grigoriev I.V."/>
            <person name="Debuchy R."/>
            <person name="Gladieux P."/>
            <person name="Hiltunen Thoren M."/>
            <person name="Johannesson H."/>
        </authorList>
    </citation>
    <scope>NUCLEOTIDE SEQUENCE</scope>
    <source>
        <strain evidence="2">PSN324</strain>
    </source>
</reference>
<reference evidence="2" key="2">
    <citation type="submission" date="2023-06" db="EMBL/GenBank/DDBJ databases">
        <authorList>
            <consortium name="Lawrence Berkeley National Laboratory"/>
            <person name="Mondo S.J."/>
            <person name="Hensen N."/>
            <person name="Bonometti L."/>
            <person name="Westerberg I."/>
            <person name="Brannstrom I.O."/>
            <person name="Guillou S."/>
            <person name="Cros-Aarteil S."/>
            <person name="Calhoun S."/>
            <person name="Haridas S."/>
            <person name="Kuo A."/>
            <person name="Pangilinan J."/>
            <person name="Riley R."/>
            <person name="Labutti K."/>
            <person name="Andreopoulos B."/>
            <person name="Lipzen A."/>
            <person name="Chen C."/>
            <person name="Yanf M."/>
            <person name="Daum C."/>
            <person name="Ng V."/>
            <person name="Clum A."/>
            <person name="Steindorff A."/>
            <person name="Ohm R."/>
            <person name="Martin F."/>
            <person name="Silar P."/>
            <person name="Natvig D."/>
            <person name="Lalanne C."/>
            <person name="Gautier V."/>
            <person name="Ament-Velasquez S.L."/>
            <person name="Kruys A."/>
            <person name="Hutchinson M.I."/>
            <person name="Powell A.J."/>
            <person name="Barry K."/>
            <person name="Miller A.N."/>
            <person name="Grigoriev I.V."/>
            <person name="Debuchy R."/>
            <person name="Gladieux P."/>
            <person name="Thoren M.H."/>
            <person name="Johannesson H."/>
        </authorList>
    </citation>
    <scope>NUCLEOTIDE SEQUENCE</scope>
    <source>
        <strain evidence="2">PSN324</strain>
    </source>
</reference>
<accession>A0AAV9HE83</accession>
<comment type="caution">
    <text evidence="2">The sequence shown here is derived from an EMBL/GenBank/DDBJ whole genome shotgun (WGS) entry which is preliminary data.</text>
</comment>
<feature type="compositionally biased region" description="Polar residues" evidence="1">
    <location>
        <begin position="54"/>
        <end position="65"/>
    </location>
</feature>
<evidence type="ECO:0000313" key="2">
    <source>
        <dbReference type="EMBL" id="KAK4459003.1"/>
    </source>
</evidence>
<proteinExistence type="predicted"/>
<gene>
    <name evidence="2" type="ORF">QBC42DRAFT_275404</name>
</gene>
<feature type="region of interest" description="Disordered" evidence="1">
    <location>
        <begin position="43"/>
        <end position="75"/>
    </location>
</feature>
<dbReference type="PANTHER" id="PTHR34724">
    <property type="entry name" value="OS12G0596101 PROTEIN"/>
    <property type="match status" value="1"/>
</dbReference>
<evidence type="ECO:0000256" key="1">
    <source>
        <dbReference type="SAM" id="MobiDB-lite"/>
    </source>
</evidence>
<evidence type="ECO:0000313" key="3">
    <source>
        <dbReference type="Proteomes" id="UP001321749"/>
    </source>
</evidence>
<keyword evidence="3" id="KW-1185">Reference proteome</keyword>
<organism evidence="2 3">
    <name type="scientific">Cladorrhinum samala</name>
    <dbReference type="NCBI Taxonomy" id="585594"/>
    <lineage>
        <taxon>Eukaryota</taxon>
        <taxon>Fungi</taxon>
        <taxon>Dikarya</taxon>
        <taxon>Ascomycota</taxon>
        <taxon>Pezizomycotina</taxon>
        <taxon>Sordariomycetes</taxon>
        <taxon>Sordariomycetidae</taxon>
        <taxon>Sordariales</taxon>
        <taxon>Podosporaceae</taxon>
        <taxon>Cladorrhinum</taxon>
    </lineage>
</organism>
<sequence>MCFGSSCPICSGKSWRGCGSHVPSVLSSVPESEWCTCSPKFSASNGKEYPPQAGTGTAASSNTNAKDGDAGKNEL</sequence>
<dbReference type="Proteomes" id="UP001321749">
    <property type="component" value="Unassembled WGS sequence"/>
</dbReference>
<name>A0AAV9HE83_9PEZI</name>
<protein>
    <submittedName>
        <fullName evidence="2">Uncharacterized protein</fullName>
    </submittedName>
</protein>
<dbReference type="PANTHER" id="PTHR34724:SF2">
    <property type="entry name" value="OS12G0596101 PROTEIN"/>
    <property type="match status" value="1"/>
</dbReference>